<accession>A0A2V1D1W3</accession>
<sequence length="222" mass="25203">MADARCFPRMDINTILEHHSLAQPMEPKGLRKSSGCRSLTGPGGWQGYPRRAVTRVFWQRRASPGKRRPDEEMLEKKNMAAVGTRHVARWMTGRRRTKETWRTLAAKGVMSKCTFRYARGLSRAVLAQSPNAPKWSRPTGLPVSEIVSEDRSLNACLPALRCVTMVVWCAHRTIWSRCSVEVKRLRSDTRQTCDNPCQICQGHHLHSTSTKAIKWASFSESL</sequence>
<keyword evidence="2" id="KW-1185">Reference proteome</keyword>
<proteinExistence type="predicted"/>
<evidence type="ECO:0000313" key="2">
    <source>
        <dbReference type="Proteomes" id="UP000244855"/>
    </source>
</evidence>
<dbReference type="Proteomes" id="UP000244855">
    <property type="component" value="Unassembled WGS sequence"/>
</dbReference>
<dbReference type="EMBL" id="KZ805737">
    <property type="protein sequence ID" value="PVH92020.1"/>
    <property type="molecule type" value="Genomic_DNA"/>
</dbReference>
<gene>
    <name evidence="1" type="ORF">DM02DRAFT_305349</name>
</gene>
<name>A0A2V1D1W3_9PLEO</name>
<protein>
    <submittedName>
        <fullName evidence="1">Uncharacterized protein</fullName>
    </submittedName>
</protein>
<dbReference type="AlphaFoldDB" id="A0A2V1D1W3"/>
<evidence type="ECO:0000313" key="1">
    <source>
        <dbReference type="EMBL" id="PVH92020.1"/>
    </source>
</evidence>
<organism evidence="1 2">
    <name type="scientific">Periconia macrospinosa</name>
    <dbReference type="NCBI Taxonomy" id="97972"/>
    <lineage>
        <taxon>Eukaryota</taxon>
        <taxon>Fungi</taxon>
        <taxon>Dikarya</taxon>
        <taxon>Ascomycota</taxon>
        <taxon>Pezizomycotina</taxon>
        <taxon>Dothideomycetes</taxon>
        <taxon>Pleosporomycetidae</taxon>
        <taxon>Pleosporales</taxon>
        <taxon>Massarineae</taxon>
        <taxon>Periconiaceae</taxon>
        <taxon>Periconia</taxon>
    </lineage>
</organism>
<reference evidence="1 2" key="1">
    <citation type="journal article" date="2018" name="Sci. Rep.">
        <title>Comparative genomics provides insights into the lifestyle and reveals functional heterogeneity of dark septate endophytic fungi.</title>
        <authorList>
            <person name="Knapp D.G."/>
            <person name="Nemeth J.B."/>
            <person name="Barry K."/>
            <person name="Hainaut M."/>
            <person name="Henrissat B."/>
            <person name="Johnson J."/>
            <person name="Kuo A."/>
            <person name="Lim J.H.P."/>
            <person name="Lipzen A."/>
            <person name="Nolan M."/>
            <person name="Ohm R.A."/>
            <person name="Tamas L."/>
            <person name="Grigoriev I.V."/>
            <person name="Spatafora J.W."/>
            <person name="Nagy L.G."/>
            <person name="Kovacs G.M."/>
        </authorList>
    </citation>
    <scope>NUCLEOTIDE SEQUENCE [LARGE SCALE GENOMIC DNA]</scope>
    <source>
        <strain evidence="1 2">DSE2036</strain>
    </source>
</reference>